<dbReference type="Proteomes" id="UP001627154">
    <property type="component" value="Unassembled WGS sequence"/>
</dbReference>
<organism evidence="4 5">
    <name type="scientific">Trichogramma kaykai</name>
    <dbReference type="NCBI Taxonomy" id="54128"/>
    <lineage>
        <taxon>Eukaryota</taxon>
        <taxon>Metazoa</taxon>
        <taxon>Ecdysozoa</taxon>
        <taxon>Arthropoda</taxon>
        <taxon>Hexapoda</taxon>
        <taxon>Insecta</taxon>
        <taxon>Pterygota</taxon>
        <taxon>Neoptera</taxon>
        <taxon>Endopterygota</taxon>
        <taxon>Hymenoptera</taxon>
        <taxon>Apocrita</taxon>
        <taxon>Proctotrupomorpha</taxon>
        <taxon>Chalcidoidea</taxon>
        <taxon>Trichogrammatidae</taxon>
        <taxon>Trichogramma</taxon>
    </lineage>
</organism>
<dbReference type="SUPFAM" id="SSF48403">
    <property type="entry name" value="Ankyrin repeat"/>
    <property type="match status" value="1"/>
</dbReference>
<feature type="repeat" description="ANK" evidence="3">
    <location>
        <begin position="251"/>
        <end position="283"/>
    </location>
</feature>
<accession>A0ABD2WVI9</accession>
<dbReference type="PANTHER" id="PTHR24178">
    <property type="entry name" value="MOLTING PROTEIN MLT-4"/>
    <property type="match status" value="1"/>
</dbReference>
<evidence type="ECO:0000313" key="5">
    <source>
        <dbReference type="Proteomes" id="UP001627154"/>
    </source>
</evidence>
<dbReference type="PROSITE" id="PS50297">
    <property type="entry name" value="ANK_REP_REGION"/>
    <property type="match status" value="3"/>
</dbReference>
<evidence type="ECO:0000256" key="1">
    <source>
        <dbReference type="ARBA" id="ARBA00022737"/>
    </source>
</evidence>
<evidence type="ECO:0000256" key="3">
    <source>
        <dbReference type="PROSITE-ProRule" id="PRU00023"/>
    </source>
</evidence>
<comment type="caution">
    <text evidence="4">The sequence shown here is derived from an EMBL/GenBank/DDBJ whole genome shotgun (WGS) entry which is preliminary data.</text>
</comment>
<evidence type="ECO:0000313" key="4">
    <source>
        <dbReference type="EMBL" id="KAL3397006.1"/>
    </source>
</evidence>
<feature type="repeat" description="ANK" evidence="3">
    <location>
        <begin position="322"/>
        <end position="354"/>
    </location>
</feature>
<keyword evidence="5" id="KW-1185">Reference proteome</keyword>
<name>A0ABD2WVI9_9HYME</name>
<dbReference type="InterPro" id="IPR036770">
    <property type="entry name" value="Ankyrin_rpt-contain_sf"/>
</dbReference>
<dbReference type="Gene3D" id="1.25.40.20">
    <property type="entry name" value="Ankyrin repeat-containing domain"/>
    <property type="match status" value="2"/>
</dbReference>
<gene>
    <name evidence="4" type="ORF">TKK_009046</name>
</gene>
<feature type="repeat" description="ANK" evidence="3">
    <location>
        <begin position="184"/>
        <end position="216"/>
    </location>
</feature>
<dbReference type="InterPro" id="IPR002110">
    <property type="entry name" value="Ankyrin_rpt"/>
</dbReference>
<dbReference type="AlphaFoldDB" id="A0ABD2WVI9"/>
<proteinExistence type="predicted"/>
<keyword evidence="2 3" id="KW-0040">ANK repeat</keyword>
<dbReference type="PRINTS" id="PR01415">
    <property type="entry name" value="ANKYRIN"/>
</dbReference>
<evidence type="ECO:0000256" key="2">
    <source>
        <dbReference type="ARBA" id="ARBA00023043"/>
    </source>
</evidence>
<dbReference type="PROSITE" id="PS50088">
    <property type="entry name" value="ANK_REPEAT"/>
    <property type="match status" value="3"/>
</dbReference>
<dbReference type="SMART" id="SM00248">
    <property type="entry name" value="ANK"/>
    <property type="match status" value="7"/>
</dbReference>
<protein>
    <submittedName>
        <fullName evidence="4">Uncharacterized protein</fullName>
    </submittedName>
</protein>
<reference evidence="4 5" key="1">
    <citation type="journal article" date="2024" name="bioRxiv">
        <title>A reference genome for Trichogramma kaykai: A tiny desert-dwelling parasitoid wasp with competing sex-ratio distorters.</title>
        <authorList>
            <person name="Culotta J."/>
            <person name="Lindsey A.R."/>
        </authorList>
    </citation>
    <scope>NUCLEOTIDE SEQUENCE [LARGE SCALE GENOMIC DNA]</scope>
    <source>
        <strain evidence="4 5">KSX58</strain>
    </source>
</reference>
<dbReference type="Pfam" id="PF12796">
    <property type="entry name" value="Ank_2"/>
    <property type="match status" value="2"/>
</dbReference>
<dbReference type="EMBL" id="JBJJXI010000067">
    <property type="protein sequence ID" value="KAL3397006.1"/>
    <property type="molecule type" value="Genomic_DNA"/>
</dbReference>
<sequence>MAEDSPSCLEKLKVLANRIDWLIGDERAELLREFRVLIEQWQGPLPDLREFFWPEAIDWLLVQDLPSRCVTNDELDDDAELVVVRFAIAAGYRDEPEVDNVGKPLLRRVTPLHHAAKRCRGPGLRRVLERLFEIYGARNNYVDAEDEYTHFHLACEYGCVDVVEKFLAAGSGRQHPTNCFTRRAGDSPLHLALRTRHKEVARLLLRRGADPNVANKRGRTPLHEVCDDLELAEMLFEHAGRRIEIDARDDVGNTALRLALVRADVRVAELLLRRGANPSLANNNNGRCPLHLLFKRRSYFELARILFEVGSKKVRLDVQDKEGNSPLHLAAAKRRTRQIELLLRHGADPNLANERGWTCLDVCLRHDASHDRGAIKTFLRICDEEGRRVRIDRASLRCAVTNYLPDLLDLLLDHGGAELLSRDFVFPRAADFVETIATTTGTRRYNGYNCKLTAASGLLACVEALERRGYRTRRDDALEIVSLFNKWRLFGRDAELAELLRTDQKFEGAARLTQMKPGLSLHDLVQLPVKEAAGLLAPRDYHELGRAKKFWRLPHWYDKVCDKYLCRLMSRTFLRRWALDSFRVLARDHRLSTSSAQRVLDNLESRDLRTICLAAKVPVQEHLRVAKL</sequence>
<keyword evidence="1" id="KW-0677">Repeat</keyword>